<feature type="non-terminal residue" evidence="1">
    <location>
        <position position="1"/>
    </location>
</feature>
<dbReference type="AlphaFoldDB" id="A0A8S3A9E9"/>
<feature type="non-terminal residue" evidence="1">
    <location>
        <position position="64"/>
    </location>
</feature>
<gene>
    <name evidence="1" type="ORF">GIL414_LOCUS41536</name>
</gene>
<evidence type="ECO:0000313" key="2">
    <source>
        <dbReference type="Proteomes" id="UP000681720"/>
    </source>
</evidence>
<protein>
    <submittedName>
        <fullName evidence="1">Uncharacterized protein</fullName>
    </submittedName>
</protein>
<dbReference type="EMBL" id="CAJOBJ010117977">
    <property type="protein sequence ID" value="CAF4662366.1"/>
    <property type="molecule type" value="Genomic_DNA"/>
</dbReference>
<accession>A0A8S3A9E9</accession>
<reference evidence="1" key="1">
    <citation type="submission" date="2021-02" db="EMBL/GenBank/DDBJ databases">
        <authorList>
            <person name="Nowell W R."/>
        </authorList>
    </citation>
    <scope>NUCLEOTIDE SEQUENCE</scope>
</reference>
<organism evidence="1 2">
    <name type="scientific">Rotaria magnacalcarata</name>
    <dbReference type="NCBI Taxonomy" id="392030"/>
    <lineage>
        <taxon>Eukaryota</taxon>
        <taxon>Metazoa</taxon>
        <taxon>Spiralia</taxon>
        <taxon>Gnathifera</taxon>
        <taxon>Rotifera</taxon>
        <taxon>Eurotatoria</taxon>
        <taxon>Bdelloidea</taxon>
        <taxon>Philodinida</taxon>
        <taxon>Philodinidae</taxon>
        <taxon>Rotaria</taxon>
    </lineage>
</organism>
<evidence type="ECO:0000313" key="1">
    <source>
        <dbReference type="EMBL" id="CAF4662366.1"/>
    </source>
</evidence>
<sequence>TIITVLKNLGVLCRRLNLSEQADIFELCASKALQNPAEMILRALTALRQIRTHDDMNHQTMRRS</sequence>
<dbReference type="Proteomes" id="UP000681720">
    <property type="component" value="Unassembled WGS sequence"/>
</dbReference>
<name>A0A8S3A9E9_9BILA</name>
<proteinExistence type="predicted"/>
<comment type="caution">
    <text evidence="1">The sequence shown here is derived from an EMBL/GenBank/DDBJ whole genome shotgun (WGS) entry which is preliminary data.</text>
</comment>